<evidence type="ECO:0000256" key="3">
    <source>
        <dbReference type="ARBA" id="ARBA00022553"/>
    </source>
</evidence>
<organism evidence="11 12">
    <name type="scientific">Acetobacterium wieringae</name>
    <dbReference type="NCBI Taxonomy" id="52694"/>
    <lineage>
        <taxon>Bacteria</taxon>
        <taxon>Bacillati</taxon>
        <taxon>Bacillota</taxon>
        <taxon>Clostridia</taxon>
        <taxon>Eubacteriales</taxon>
        <taxon>Eubacteriaceae</taxon>
        <taxon>Acetobacterium</taxon>
    </lineage>
</organism>
<dbReference type="Pfam" id="PF07730">
    <property type="entry name" value="HisKA_3"/>
    <property type="match status" value="1"/>
</dbReference>
<dbReference type="Gene3D" id="1.20.5.1930">
    <property type="match status" value="1"/>
</dbReference>
<dbReference type="RefSeq" id="WP_070370275.1">
    <property type="nucleotide sequence ID" value="NZ_LKEU01000018.1"/>
</dbReference>
<accession>A0A1F2PJT2</accession>
<keyword evidence="9" id="KW-0472">Membrane</keyword>
<keyword evidence="9" id="KW-1133">Transmembrane helix</keyword>
<evidence type="ECO:0000256" key="6">
    <source>
        <dbReference type="ARBA" id="ARBA00022777"/>
    </source>
</evidence>
<dbReference type="EMBL" id="LKEU01000018">
    <property type="protein sequence ID" value="OFV71629.1"/>
    <property type="molecule type" value="Genomic_DNA"/>
</dbReference>
<dbReference type="GO" id="GO:0000155">
    <property type="term" value="F:phosphorelay sensor kinase activity"/>
    <property type="evidence" value="ECO:0007669"/>
    <property type="project" value="InterPro"/>
</dbReference>
<dbReference type="Pfam" id="PF02518">
    <property type="entry name" value="HATPase_c"/>
    <property type="match status" value="1"/>
</dbReference>
<name>A0A1F2PJT2_9FIRM</name>
<dbReference type="InterPro" id="IPR003594">
    <property type="entry name" value="HATPase_dom"/>
</dbReference>
<evidence type="ECO:0000256" key="9">
    <source>
        <dbReference type="SAM" id="Phobius"/>
    </source>
</evidence>
<keyword evidence="8" id="KW-0902">Two-component regulatory system</keyword>
<evidence type="ECO:0000256" key="1">
    <source>
        <dbReference type="ARBA" id="ARBA00000085"/>
    </source>
</evidence>
<protein>
    <recommendedName>
        <fullName evidence="2">histidine kinase</fullName>
        <ecNumber evidence="2">2.7.13.3</ecNumber>
    </recommendedName>
</protein>
<keyword evidence="4 11" id="KW-0808">Transferase</keyword>
<feature type="transmembrane region" description="Helical" evidence="9">
    <location>
        <begin position="86"/>
        <end position="119"/>
    </location>
</feature>
<evidence type="ECO:0000256" key="5">
    <source>
        <dbReference type="ARBA" id="ARBA00022741"/>
    </source>
</evidence>
<evidence type="ECO:0000256" key="4">
    <source>
        <dbReference type="ARBA" id="ARBA00022679"/>
    </source>
</evidence>
<dbReference type="InterPro" id="IPR036890">
    <property type="entry name" value="HATPase_C_sf"/>
</dbReference>
<evidence type="ECO:0000256" key="8">
    <source>
        <dbReference type="ARBA" id="ARBA00023012"/>
    </source>
</evidence>
<comment type="caution">
    <text evidence="11">The sequence shown here is derived from an EMBL/GenBank/DDBJ whole genome shotgun (WGS) entry which is preliminary data.</text>
</comment>
<keyword evidence="6 11" id="KW-0418">Kinase</keyword>
<keyword evidence="7" id="KW-0067">ATP-binding</keyword>
<dbReference type="InterPro" id="IPR011712">
    <property type="entry name" value="Sig_transdc_His_kin_sub3_dim/P"/>
</dbReference>
<feature type="domain" description="Histidine kinase/HSP90-like ATPase" evidence="10">
    <location>
        <begin position="265"/>
        <end position="354"/>
    </location>
</feature>
<dbReference type="AlphaFoldDB" id="A0A1F2PJT2"/>
<dbReference type="SMART" id="SM00387">
    <property type="entry name" value="HATPase_c"/>
    <property type="match status" value="1"/>
</dbReference>
<keyword evidence="5" id="KW-0547">Nucleotide-binding</keyword>
<feature type="transmembrane region" description="Helical" evidence="9">
    <location>
        <begin position="25"/>
        <end position="44"/>
    </location>
</feature>
<dbReference type="SUPFAM" id="SSF55874">
    <property type="entry name" value="ATPase domain of HSP90 chaperone/DNA topoisomerase II/histidine kinase"/>
    <property type="match status" value="1"/>
</dbReference>
<evidence type="ECO:0000256" key="7">
    <source>
        <dbReference type="ARBA" id="ARBA00022840"/>
    </source>
</evidence>
<keyword evidence="9" id="KW-0812">Transmembrane</keyword>
<dbReference type="GO" id="GO:0046983">
    <property type="term" value="F:protein dimerization activity"/>
    <property type="evidence" value="ECO:0007669"/>
    <property type="project" value="InterPro"/>
</dbReference>
<dbReference type="EC" id="2.7.13.3" evidence="2"/>
<sequence length="355" mass="39778">MNKLIDKVIVFGFCLALYLTTVDNVLLIAPVLVAVIFAAASSYLKEGPVTAGLFGGYLLICFFEPVYLLFVPLIGYDILISRYKWLWTLALLPAATGFTALSGTAVVLIPVFMLVAYFVKKRTLSLETLRQDYNALRDTTRETALQLEKKNKMLMEKQDYELNLATLTERNRIARDIHDNVGHMLSRSILQTGALLAISQEEKTREGLIQIKETLSEAMDSIRNSVHDLHDESLDLQLELQTLIKNFEFCPVKFDYDVESPLDKEVKYCFIAVVKEALSNTIRHSQANEVELVVREHPGLIQLVVQDNGSGSASLDGDGIGLKNIRDRVAALNGNVHITTERGFRIFISVPKNDL</sequence>
<dbReference type="InterPro" id="IPR050482">
    <property type="entry name" value="Sensor_HK_TwoCompSys"/>
</dbReference>
<dbReference type="GO" id="GO:0016020">
    <property type="term" value="C:membrane"/>
    <property type="evidence" value="ECO:0007669"/>
    <property type="project" value="InterPro"/>
</dbReference>
<proteinExistence type="predicted"/>
<dbReference type="CDD" id="cd16917">
    <property type="entry name" value="HATPase_UhpB-NarQ-NarX-like"/>
    <property type="match status" value="1"/>
</dbReference>
<dbReference type="PANTHER" id="PTHR24421">
    <property type="entry name" value="NITRATE/NITRITE SENSOR PROTEIN NARX-RELATED"/>
    <property type="match status" value="1"/>
</dbReference>
<evidence type="ECO:0000259" key="10">
    <source>
        <dbReference type="SMART" id="SM00387"/>
    </source>
</evidence>
<evidence type="ECO:0000256" key="2">
    <source>
        <dbReference type="ARBA" id="ARBA00012438"/>
    </source>
</evidence>
<evidence type="ECO:0000313" key="11">
    <source>
        <dbReference type="EMBL" id="OFV71629.1"/>
    </source>
</evidence>
<dbReference type="PANTHER" id="PTHR24421:SF10">
    <property type="entry name" value="NITRATE_NITRITE SENSOR PROTEIN NARQ"/>
    <property type="match status" value="1"/>
</dbReference>
<evidence type="ECO:0000313" key="12">
    <source>
        <dbReference type="Proteomes" id="UP000176244"/>
    </source>
</evidence>
<dbReference type="OrthoDB" id="9781904at2"/>
<dbReference type="Proteomes" id="UP000176244">
    <property type="component" value="Unassembled WGS sequence"/>
</dbReference>
<gene>
    <name evidence="11" type="primary">desK</name>
    <name evidence="11" type="ORF">ACWI_09340</name>
</gene>
<dbReference type="STRING" id="52694.ACWI_09340"/>
<keyword evidence="3" id="KW-0597">Phosphoprotein</keyword>
<reference evidence="11 12" key="1">
    <citation type="submission" date="2015-09" db="EMBL/GenBank/DDBJ databases">
        <title>Genome sequence of Acetobacterium wieringae DSM 1911.</title>
        <authorList>
            <person name="Poehlein A."/>
            <person name="Bengelsdorf F.R."/>
            <person name="Schiel-Bengelsdorf B."/>
            <person name="Duerre P."/>
            <person name="Daniel R."/>
        </authorList>
    </citation>
    <scope>NUCLEOTIDE SEQUENCE [LARGE SCALE GENOMIC DNA]</scope>
    <source>
        <strain evidence="11 12">DSM 1911</strain>
    </source>
</reference>
<feature type="transmembrane region" description="Helical" evidence="9">
    <location>
        <begin position="51"/>
        <end position="74"/>
    </location>
</feature>
<dbReference type="Gene3D" id="3.30.565.10">
    <property type="entry name" value="Histidine kinase-like ATPase, C-terminal domain"/>
    <property type="match status" value="1"/>
</dbReference>
<dbReference type="GO" id="GO:0005524">
    <property type="term" value="F:ATP binding"/>
    <property type="evidence" value="ECO:0007669"/>
    <property type="project" value="UniProtKB-KW"/>
</dbReference>
<comment type="catalytic activity">
    <reaction evidence="1">
        <text>ATP + protein L-histidine = ADP + protein N-phospho-L-histidine.</text>
        <dbReference type="EC" id="2.7.13.3"/>
    </reaction>
</comment>